<evidence type="ECO:0000256" key="4">
    <source>
        <dbReference type="ARBA" id="ARBA00022723"/>
    </source>
</evidence>
<sequence length="535" mass="58689">MISILLTISISWVPMEHRHLSNSSQILETDNDDGRNHSEHAVHFARSGASEGSNFVYPAQNTVIDGGNLELQLNHPPNSGGLLSGALTSEYAQYRPQPIYNPFLHASTSGNNTMAQDNYASSSSSSIHGGQTFNGTDGAAMDFRSSKRGPYKRKRHGFQGVSQRGSTSRYYDTGSSSSVSMSSDSRQERQISGSHQPPWDFSSSYGGHGARSRTSFGFEGNSSRGHFSSDPTHNSTTTVPIDRSSMSNLWGQAPTMLPREQNYFHLNSAPHSRPFLCEPGVFGQENPVIVADSNNSASMEMAAYHGEYTFHQNLVPRSVQVNPSQTVRGIRSTYHQRSATGIRASSSNLHPGNVASSDEGFPVFSHGYAGRHSKSHPTSGSRDRSGRPRMSVDRFGALPDDVVVRNHLAPQGLVIVDHAAYGSRDQHMDMRLDIDNMTYEELLALGERIGNVNTGVSEDLISKCLTESIFCSSDQPQDEGRCVICLEEYKNMDDVGTLKLCGHDFHVQCIRKWLAVKNNCPICKSCSLDDKMKNS</sequence>
<organism evidence="11 12">
    <name type="scientific">Lithospermum erythrorhizon</name>
    <name type="common">Purple gromwell</name>
    <name type="synonym">Lithospermum officinale var. erythrorhizon</name>
    <dbReference type="NCBI Taxonomy" id="34254"/>
    <lineage>
        <taxon>Eukaryota</taxon>
        <taxon>Viridiplantae</taxon>
        <taxon>Streptophyta</taxon>
        <taxon>Embryophyta</taxon>
        <taxon>Tracheophyta</taxon>
        <taxon>Spermatophyta</taxon>
        <taxon>Magnoliopsida</taxon>
        <taxon>eudicotyledons</taxon>
        <taxon>Gunneridae</taxon>
        <taxon>Pentapetalae</taxon>
        <taxon>asterids</taxon>
        <taxon>lamiids</taxon>
        <taxon>Boraginales</taxon>
        <taxon>Boraginaceae</taxon>
        <taxon>Boraginoideae</taxon>
        <taxon>Lithospermeae</taxon>
        <taxon>Lithospermum</taxon>
    </lineage>
</organism>
<dbReference type="GO" id="GO:0008270">
    <property type="term" value="F:zinc ion binding"/>
    <property type="evidence" value="ECO:0007669"/>
    <property type="project" value="UniProtKB-KW"/>
</dbReference>
<dbReference type="InterPro" id="IPR013083">
    <property type="entry name" value="Znf_RING/FYVE/PHD"/>
</dbReference>
<dbReference type="EC" id="2.3.2.27" evidence="2"/>
<evidence type="ECO:0000256" key="8">
    <source>
        <dbReference type="PROSITE-ProRule" id="PRU00175"/>
    </source>
</evidence>
<dbReference type="PANTHER" id="PTHR22937:SF174">
    <property type="entry name" value="RING-TYPE E3 UBIQUITIN TRANSFERASE"/>
    <property type="match status" value="1"/>
</dbReference>
<feature type="domain" description="RING-type" evidence="10">
    <location>
        <begin position="482"/>
        <end position="524"/>
    </location>
</feature>
<feature type="compositionally biased region" description="Basic residues" evidence="9">
    <location>
        <begin position="146"/>
        <end position="157"/>
    </location>
</feature>
<feature type="compositionally biased region" description="Basic and acidic residues" evidence="9">
    <location>
        <begin position="381"/>
        <end position="392"/>
    </location>
</feature>
<keyword evidence="4" id="KW-0479">Metal-binding</keyword>
<dbReference type="AlphaFoldDB" id="A0AAV3NYV3"/>
<evidence type="ECO:0000256" key="1">
    <source>
        <dbReference type="ARBA" id="ARBA00000900"/>
    </source>
</evidence>
<dbReference type="GO" id="GO:0016874">
    <property type="term" value="F:ligase activity"/>
    <property type="evidence" value="ECO:0007669"/>
    <property type="project" value="UniProtKB-KW"/>
</dbReference>
<comment type="catalytic activity">
    <reaction evidence="1">
        <text>S-ubiquitinyl-[E2 ubiquitin-conjugating enzyme]-L-cysteine + [acceptor protein]-L-lysine = [E2 ubiquitin-conjugating enzyme]-L-cysteine + N(6)-ubiquitinyl-[acceptor protein]-L-lysine.</text>
        <dbReference type="EC" id="2.3.2.27"/>
    </reaction>
</comment>
<dbReference type="Pfam" id="PF13639">
    <property type="entry name" value="zf-RING_2"/>
    <property type="match status" value="1"/>
</dbReference>
<dbReference type="InterPro" id="IPR045191">
    <property type="entry name" value="MBR1/2-like"/>
</dbReference>
<evidence type="ECO:0000256" key="7">
    <source>
        <dbReference type="ARBA" id="ARBA00022833"/>
    </source>
</evidence>
<dbReference type="Proteomes" id="UP001454036">
    <property type="component" value="Unassembled WGS sequence"/>
</dbReference>
<dbReference type="PROSITE" id="PS50089">
    <property type="entry name" value="ZF_RING_2"/>
    <property type="match status" value="1"/>
</dbReference>
<evidence type="ECO:0000313" key="11">
    <source>
        <dbReference type="EMBL" id="GAA0142938.1"/>
    </source>
</evidence>
<dbReference type="GO" id="GO:0061630">
    <property type="term" value="F:ubiquitin protein ligase activity"/>
    <property type="evidence" value="ECO:0007669"/>
    <property type="project" value="UniProtKB-EC"/>
</dbReference>
<feature type="region of interest" description="Disordered" evidence="9">
    <location>
        <begin position="335"/>
        <end position="392"/>
    </location>
</feature>
<accession>A0AAV3NYV3</accession>
<evidence type="ECO:0000256" key="3">
    <source>
        <dbReference type="ARBA" id="ARBA00022679"/>
    </source>
</evidence>
<feature type="compositionally biased region" description="Low complexity" evidence="9">
    <location>
        <begin position="165"/>
        <end position="184"/>
    </location>
</feature>
<feature type="compositionally biased region" description="Polar residues" evidence="9">
    <location>
        <begin position="190"/>
        <end position="205"/>
    </location>
</feature>
<feature type="compositionally biased region" description="Polar residues" evidence="9">
    <location>
        <begin position="212"/>
        <end position="246"/>
    </location>
</feature>
<dbReference type="SUPFAM" id="SSF57850">
    <property type="entry name" value="RING/U-box"/>
    <property type="match status" value="1"/>
</dbReference>
<evidence type="ECO:0000259" key="10">
    <source>
        <dbReference type="PROSITE" id="PS50089"/>
    </source>
</evidence>
<keyword evidence="7" id="KW-0862">Zinc</keyword>
<keyword evidence="11" id="KW-0436">Ligase</keyword>
<evidence type="ECO:0000313" key="12">
    <source>
        <dbReference type="Proteomes" id="UP001454036"/>
    </source>
</evidence>
<feature type="compositionally biased region" description="Polar residues" evidence="9">
    <location>
        <begin position="335"/>
        <end position="356"/>
    </location>
</feature>
<evidence type="ECO:0000256" key="5">
    <source>
        <dbReference type="ARBA" id="ARBA00022771"/>
    </source>
</evidence>
<dbReference type="SMART" id="SM00184">
    <property type="entry name" value="RING"/>
    <property type="match status" value="1"/>
</dbReference>
<name>A0AAV3NYV3_LITER</name>
<protein>
    <recommendedName>
        <fullName evidence="2">RING-type E3 ubiquitin transferase</fullName>
        <ecNumber evidence="2">2.3.2.27</ecNumber>
    </recommendedName>
</protein>
<gene>
    <name evidence="11" type="ORF">LIER_03730</name>
</gene>
<evidence type="ECO:0000256" key="2">
    <source>
        <dbReference type="ARBA" id="ARBA00012483"/>
    </source>
</evidence>
<keyword evidence="3" id="KW-0808">Transferase</keyword>
<dbReference type="CDD" id="cd16469">
    <property type="entry name" value="RING-H2_RNF24-like"/>
    <property type="match status" value="1"/>
</dbReference>
<dbReference type="EMBL" id="BAABME010000456">
    <property type="protein sequence ID" value="GAA0142938.1"/>
    <property type="molecule type" value="Genomic_DNA"/>
</dbReference>
<dbReference type="InterPro" id="IPR001841">
    <property type="entry name" value="Znf_RING"/>
</dbReference>
<keyword evidence="5 8" id="KW-0863">Zinc-finger</keyword>
<comment type="caution">
    <text evidence="11">The sequence shown here is derived from an EMBL/GenBank/DDBJ whole genome shotgun (WGS) entry which is preliminary data.</text>
</comment>
<reference evidence="11 12" key="1">
    <citation type="submission" date="2024-01" db="EMBL/GenBank/DDBJ databases">
        <title>The complete chloroplast genome sequence of Lithospermum erythrorhizon: insights into the phylogenetic relationship among Boraginaceae species and the maternal lineages of purple gromwells.</title>
        <authorList>
            <person name="Okada T."/>
            <person name="Watanabe K."/>
        </authorList>
    </citation>
    <scope>NUCLEOTIDE SEQUENCE [LARGE SCALE GENOMIC DNA]</scope>
</reference>
<keyword evidence="12" id="KW-1185">Reference proteome</keyword>
<evidence type="ECO:0000256" key="6">
    <source>
        <dbReference type="ARBA" id="ARBA00022786"/>
    </source>
</evidence>
<dbReference type="PANTHER" id="PTHR22937">
    <property type="entry name" value="E3 UBIQUITIN-PROTEIN LIGASE RNF165"/>
    <property type="match status" value="1"/>
</dbReference>
<proteinExistence type="predicted"/>
<dbReference type="FunFam" id="3.30.40.10:FF:000538">
    <property type="entry name" value="E3 ubiquitin-protein ligase MBR2 isoform A"/>
    <property type="match status" value="1"/>
</dbReference>
<evidence type="ECO:0000256" key="9">
    <source>
        <dbReference type="SAM" id="MobiDB-lite"/>
    </source>
</evidence>
<feature type="region of interest" description="Disordered" evidence="9">
    <location>
        <begin position="115"/>
        <end position="246"/>
    </location>
</feature>
<dbReference type="Gene3D" id="3.30.40.10">
    <property type="entry name" value="Zinc/RING finger domain, C3HC4 (zinc finger)"/>
    <property type="match status" value="1"/>
</dbReference>
<keyword evidence="6" id="KW-0833">Ubl conjugation pathway</keyword>